<dbReference type="SUPFAM" id="SSF51735">
    <property type="entry name" value="NAD(P)-binding Rossmann-fold domains"/>
    <property type="match status" value="1"/>
</dbReference>
<sequence length="203" mass="21994">MRTVNAAAATDAAALTEAFRGCDAVVTSVGNRQPGFEYYSAAAHRNVVDAMGAAGVQRLVMISSTGCGESWPPLRWSWVGVLFKWFLRLLLRDALRDLDAAEVVVRESDVDYLILRPSGVSPDRAPLERFELLEEPPASKSDGVHFEVAKEDVALCALQEALSPTLHRAARTIGHSFEDADAKAAAPEEKADDEAPKEKSSEL</sequence>
<protein>
    <recommendedName>
        <fullName evidence="2">NAD(P)-binding domain-containing protein</fullName>
    </recommendedName>
</protein>
<dbReference type="Pfam" id="PF13460">
    <property type="entry name" value="NAD_binding_10"/>
    <property type="match status" value="1"/>
</dbReference>
<organism evidence="3">
    <name type="scientific">Phaeomonas parva</name>
    <dbReference type="NCBI Taxonomy" id="124430"/>
    <lineage>
        <taxon>Eukaryota</taxon>
        <taxon>Sar</taxon>
        <taxon>Stramenopiles</taxon>
        <taxon>Ochrophyta</taxon>
        <taxon>Pinguiophyceae</taxon>
        <taxon>Pinguiochrysidales</taxon>
        <taxon>Pinguiochrysidaceae</taxon>
        <taxon>Phaeomonas</taxon>
    </lineage>
</organism>
<reference evidence="3" key="1">
    <citation type="submission" date="2021-01" db="EMBL/GenBank/DDBJ databases">
        <authorList>
            <person name="Corre E."/>
            <person name="Pelletier E."/>
            <person name="Niang G."/>
            <person name="Scheremetjew M."/>
            <person name="Finn R."/>
            <person name="Kale V."/>
            <person name="Holt S."/>
            <person name="Cochrane G."/>
            <person name="Meng A."/>
            <person name="Brown T."/>
            <person name="Cohen L."/>
        </authorList>
    </citation>
    <scope>NUCLEOTIDE SEQUENCE</scope>
    <source>
        <strain evidence="3">CCMP2877</strain>
    </source>
</reference>
<dbReference type="InterPro" id="IPR016040">
    <property type="entry name" value="NAD(P)-bd_dom"/>
</dbReference>
<gene>
    <name evidence="3" type="ORF">PPAR1163_LOCUS4599</name>
</gene>
<dbReference type="EMBL" id="HBGJ01007335">
    <property type="protein sequence ID" value="CAD9246247.1"/>
    <property type="molecule type" value="Transcribed_RNA"/>
</dbReference>
<feature type="domain" description="NAD(P)-binding" evidence="2">
    <location>
        <begin position="7"/>
        <end position="159"/>
    </location>
</feature>
<proteinExistence type="predicted"/>
<dbReference type="AlphaFoldDB" id="A0A7S1TTP6"/>
<evidence type="ECO:0000259" key="2">
    <source>
        <dbReference type="Pfam" id="PF13460"/>
    </source>
</evidence>
<dbReference type="PANTHER" id="PTHR15020">
    <property type="entry name" value="FLAVIN REDUCTASE-RELATED"/>
    <property type="match status" value="1"/>
</dbReference>
<name>A0A7S1TTP6_9STRA</name>
<dbReference type="PANTHER" id="PTHR15020:SF50">
    <property type="entry name" value="UPF0659 PROTEIN YMR090W"/>
    <property type="match status" value="1"/>
</dbReference>
<feature type="region of interest" description="Disordered" evidence="1">
    <location>
        <begin position="178"/>
        <end position="203"/>
    </location>
</feature>
<dbReference type="Gene3D" id="3.40.50.720">
    <property type="entry name" value="NAD(P)-binding Rossmann-like Domain"/>
    <property type="match status" value="1"/>
</dbReference>
<evidence type="ECO:0000256" key="1">
    <source>
        <dbReference type="SAM" id="MobiDB-lite"/>
    </source>
</evidence>
<evidence type="ECO:0000313" key="3">
    <source>
        <dbReference type="EMBL" id="CAD9246247.1"/>
    </source>
</evidence>
<dbReference type="InterPro" id="IPR036291">
    <property type="entry name" value="NAD(P)-bd_dom_sf"/>
</dbReference>
<accession>A0A7S1TTP6</accession>